<reference evidence="1 2" key="1">
    <citation type="submission" date="2019-07" db="EMBL/GenBank/DDBJ databases">
        <title>Whole genome shotgun sequence of Halomonas pacifica NBRC 102220.</title>
        <authorList>
            <person name="Hosoyama A."/>
            <person name="Uohara A."/>
            <person name="Ohji S."/>
            <person name="Ichikawa N."/>
        </authorList>
    </citation>
    <scope>NUCLEOTIDE SEQUENCE [LARGE SCALE GENOMIC DNA]</scope>
    <source>
        <strain evidence="1 2">NBRC 102220</strain>
    </source>
</reference>
<dbReference type="AlphaFoldDB" id="A0A510X7M2"/>
<evidence type="ECO:0000313" key="2">
    <source>
        <dbReference type="Proteomes" id="UP000321275"/>
    </source>
</evidence>
<sequence>MLVSPLGDRGNPAAKEVAPRDTALAVACPQIGKTISEQGRGLRLADLGPERLFRKMQQARSPVLCSMRVD</sequence>
<organism evidence="1 2">
    <name type="scientific">Bisbaumannia pacifica</name>
    <dbReference type="NCBI Taxonomy" id="77098"/>
    <lineage>
        <taxon>Bacteria</taxon>
        <taxon>Pseudomonadati</taxon>
        <taxon>Pseudomonadota</taxon>
        <taxon>Gammaproteobacteria</taxon>
        <taxon>Oceanospirillales</taxon>
        <taxon>Halomonadaceae</taxon>
        <taxon>Bisbaumannia</taxon>
    </lineage>
</organism>
<dbReference type="EMBL" id="BJUK01000015">
    <property type="protein sequence ID" value="GEK47384.1"/>
    <property type="molecule type" value="Genomic_DNA"/>
</dbReference>
<dbReference type="Proteomes" id="UP000321275">
    <property type="component" value="Unassembled WGS sequence"/>
</dbReference>
<evidence type="ECO:0000313" key="1">
    <source>
        <dbReference type="EMBL" id="GEK47384.1"/>
    </source>
</evidence>
<comment type="caution">
    <text evidence="1">The sequence shown here is derived from an EMBL/GenBank/DDBJ whole genome shotgun (WGS) entry which is preliminary data.</text>
</comment>
<name>A0A510X7M2_9GAMM</name>
<protein>
    <submittedName>
        <fullName evidence="1">Uncharacterized protein</fullName>
    </submittedName>
</protein>
<gene>
    <name evidence="1" type="ORF">HPA02_16670</name>
</gene>
<accession>A0A510X7M2</accession>
<proteinExistence type="predicted"/>
<keyword evidence="2" id="KW-1185">Reference proteome</keyword>